<keyword evidence="1" id="KW-0175">Coiled coil</keyword>
<proteinExistence type="predicted"/>
<protein>
    <submittedName>
        <fullName evidence="2">Uncharacterized protein</fullName>
    </submittedName>
</protein>
<gene>
    <name evidence="2" type="ORF">MM415B01048_0007</name>
</gene>
<dbReference type="AlphaFoldDB" id="A0A6M3ISW8"/>
<accession>A0A6M3ISW8</accession>
<sequence length="362" mass="42785">METTFCNCCEEYRSSIGFHGSICEKCAIDVAHKNRILKSNGYRFCTQCSRILEIENFKPSSKGCNDCVGKGKIIDRQANKFDLFSINQFLTDRELQHNRKYDSKAEVAKRKQAEEQKYREIFSDFYHNILLKLINRDTLVIVLNRWLKDSRHIKSVKTSLLRFFQDTDHGVYIIKKDVVFNHDLFVDACMKEYHSNQKIRSKKAFDYRKSRKLKIQKAKEIENERIKKENEIKLQEEQDRLKKLEDEQLGYEDISFFQSSDSKLRTVSEVAETIKDSDSDSDSDSVPVSNNYKVLDTFSNDYASPQEYNQFERLNDIYEVMKKILCLSTEQRDVEQKRTARELQNTRSLQNIEQLLDRLNCK</sequence>
<name>A0A6M3ISW8_9ZZZZ</name>
<reference evidence="2" key="1">
    <citation type="submission" date="2020-03" db="EMBL/GenBank/DDBJ databases">
        <title>The deep terrestrial virosphere.</title>
        <authorList>
            <person name="Holmfeldt K."/>
            <person name="Nilsson E."/>
            <person name="Simone D."/>
            <person name="Lopez-Fernandez M."/>
            <person name="Wu X."/>
            <person name="de Brujin I."/>
            <person name="Lundin D."/>
            <person name="Andersson A."/>
            <person name="Bertilsson S."/>
            <person name="Dopson M."/>
        </authorList>
    </citation>
    <scope>NUCLEOTIDE SEQUENCE</scope>
    <source>
        <strain evidence="2">MM415B01048</strain>
    </source>
</reference>
<feature type="coiled-coil region" evidence="1">
    <location>
        <begin position="211"/>
        <end position="254"/>
    </location>
</feature>
<organism evidence="2">
    <name type="scientific">viral metagenome</name>
    <dbReference type="NCBI Taxonomy" id="1070528"/>
    <lineage>
        <taxon>unclassified sequences</taxon>
        <taxon>metagenomes</taxon>
        <taxon>organismal metagenomes</taxon>
    </lineage>
</organism>
<evidence type="ECO:0000313" key="2">
    <source>
        <dbReference type="EMBL" id="QJA60799.1"/>
    </source>
</evidence>
<evidence type="ECO:0000256" key="1">
    <source>
        <dbReference type="SAM" id="Coils"/>
    </source>
</evidence>
<dbReference type="EMBL" id="MT141421">
    <property type="protein sequence ID" value="QJA60799.1"/>
    <property type="molecule type" value="Genomic_DNA"/>
</dbReference>